<evidence type="ECO:0000313" key="9">
    <source>
        <dbReference type="Proteomes" id="UP001079535"/>
    </source>
</evidence>
<evidence type="ECO:0000256" key="2">
    <source>
        <dbReference type="ARBA" id="ARBA00022603"/>
    </source>
</evidence>
<sequence length="294" mass="33989">MQPYKIDKPIRLIELFAGIGSQAMALRNLGADFTTYRTCEWWIQPNASYKAIHCADDTKDYSADFSKEQIAEKLSRWGISNNGKDPMAEDKIRKKPEWWLREVYNNIWATKNLVNIQNITGDDLGVVETDKYTYIVTYSFPCQDLSVAGKMAGMDKGSGTRSGMLWEVERLLDEMKELPQILLMENVPQVMQRKNLHNFEAWQEFLTGKGYKNYAKILNAKDFGIPQNRQRAYMVSILGDYDYQFPEEIPLEKTMDDLLEDEVEEKFYVNSEAADGLITELIQSGRLEKKCQKP</sequence>
<dbReference type="InterPro" id="IPR029063">
    <property type="entry name" value="SAM-dependent_MTases_sf"/>
</dbReference>
<name>A0A9Q4EYS1_MEDGN</name>
<dbReference type="Proteomes" id="UP001079535">
    <property type="component" value="Unassembled WGS sequence"/>
</dbReference>
<dbReference type="PRINTS" id="PR00105">
    <property type="entry name" value="C5METTRFRASE"/>
</dbReference>
<dbReference type="PANTHER" id="PTHR46098">
    <property type="entry name" value="TRNA (CYTOSINE(38)-C(5))-METHYLTRANSFERASE"/>
    <property type="match status" value="1"/>
</dbReference>
<dbReference type="Gene3D" id="3.40.50.150">
    <property type="entry name" value="Vaccinia Virus protein VP39"/>
    <property type="match status" value="1"/>
</dbReference>
<dbReference type="GO" id="GO:0003886">
    <property type="term" value="F:DNA (cytosine-5-)-methyltransferase activity"/>
    <property type="evidence" value="ECO:0007669"/>
    <property type="project" value="UniProtKB-EC"/>
</dbReference>
<evidence type="ECO:0000313" key="8">
    <source>
        <dbReference type="EMBL" id="MCZ0667461.1"/>
    </source>
</evidence>
<dbReference type="Pfam" id="PF00145">
    <property type="entry name" value="DNA_methylase"/>
    <property type="match status" value="1"/>
</dbReference>
<dbReference type="RefSeq" id="WP_268803528.1">
    <property type="nucleotide sequence ID" value="NZ_JAPRAY010000009.1"/>
</dbReference>
<proteinExistence type="inferred from homology"/>
<dbReference type="InterPro" id="IPR001525">
    <property type="entry name" value="C5_MeTfrase"/>
</dbReference>
<dbReference type="AlphaFoldDB" id="A0A9Q4EYS1"/>
<feature type="active site" evidence="6">
    <location>
        <position position="142"/>
    </location>
</feature>
<evidence type="ECO:0000256" key="4">
    <source>
        <dbReference type="ARBA" id="ARBA00022691"/>
    </source>
</evidence>
<keyword evidence="3 6" id="KW-0808">Transferase</keyword>
<dbReference type="SUPFAM" id="SSF53335">
    <property type="entry name" value="S-adenosyl-L-methionine-dependent methyltransferases"/>
    <property type="match status" value="1"/>
</dbReference>
<protein>
    <recommendedName>
        <fullName evidence="1">DNA (cytosine-5-)-methyltransferase</fullName>
        <ecNumber evidence="1">2.1.1.37</ecNumber>
    </recommendedName>
</protein>
<gene>
    <name evidence="8" type="primary">dcm</name>
    <name evidence="8" type="ORF">OZZ17_07875</name>
</gene>
<evidence type="ECO:0000256" key="1">
    <source>
        <dbReference type="ARBA" id="ARBA00011975"/>
    </source>
</evidence>
<keyword evidence="4 6" id="KW-0949">S-adenosyl-L-methionine</keyword>
<dbReference type="GO" id="GO:0032259">
    <property type="term" value="P:methylation"/>
    <property type="evidence" value="ECO:0007669"/>
    <property type="project" value="UniProtKB-KW"/>
</dbReference>
<dbReference type="PROSITE" id="PS51679">
    <property type="entry name" value="SAM_MT_C5"/>
    <property type="match status" value="1"/>
</dbReference>
<dbReference type="NCBIfam" id="TIGR00675">
    <property type="entry name" value="dcm"/>
    <property type="match status" value="1"/>
</dbReference>
<evidence type="ECO:0000256" key="5">
    <source>
        <dbReference type="ARBA" id="ARBA00022747"/>
    </source>
</evidence>
<comment type="caution">
    <text evidence="8">The sequence shown here is derived from an EMBL/GenBank/DDBJ whole genome shotgun (WGS) entry which is preliminary data.</text>
</comment>
<evidence type="ECO:0000256" key="6">
    <source>
        <dbReference type="PROSITE-ProRule" id="PRU01016"/>
    </source>
</evidence>
<evidence type="ECO:0000256" key="7">
    <source>
        <dbReference type="RuleBase" id="RU000416"/>
    </source>
</evidence>
<keyword evidence="2 6" id="KW-0489">Methyltransferase</keyword>
<dbReference type="InterPro" id="IPR050750">
    <property type="entry name" value="C5-MTase"/>
</dbReference>
<reference evidence="8" key="1">
    <citation type="submission" date="2022-11" db="EMBL/GenBank/DDBJ databases">
        <title>Temperate bacteriophages infecting mucin-degrading bacterium Ruminococcus gnavus from the human gut.</title>
        <authorList>
            <person name="Buttimer C."/>
        </authorList>
    </citation>
    <scope>NUCLEOTIDE SEQUENCE</scope>
    <source>
        <strain evidence="8">CCUG 49994</strain>
    </source>
</reference>
<dbReference type="EMBL" id="JAPRAY010000009">
    <property type="protein sequence ID" value="MCZ0667461.1"/>
    <property type="molecule type" value="Genomic_DNA"/>
</dbReference>
<dbReference type="PANTHER" id="PTHR46098:SF1">
    <property type="entry name" value="TRNA (CYTOSINE(38)-C(5))-METHYLTRANSFERASE"/>
    <property type="match status" value="1"/>
</dbReference>
<comment type="similarity">
    <text evidence="6 7">Belongs to the class I-like SAM-binding methyltransferase superfamily. C5-methyltransferase family.</text>
</comment>
<evidence type="ECO:0000256" key="3">
    <source>
        <dbReference type="ARBA" id="ARBA00022679"/>
    </source>
</evidence>
<dbReference type="GO" id="GO:0009307">
    <property type="term" value="P:DNA restriction-modification system"/>
    <property type="evidence" value="ECO:0007669"/>
    <property type="project" value="UniProtKB-KW"/>
</dbReference>
<keyword evidence="5" id="KW-0680">Restriction system</keyword>
<accession>A0A9Q4EYS1</accession>
<dbReference type="EC" id="2.1.1.37" evidence="1"/>
<organism evidence="8 9">
    <name type="scientific">Mediterraneibacter gnavus</name>
    <name type="common">Ruminococcus gnavus</name>
    <dbReference type="NCBI Taxonomy" id="33038"/>
    <lineage>
        <taxon>Bacteria</taxon>
        <taxon>Bacillati</taxon>
        <taxon>Bacillota</taxon>
        <taxon>Clostridia</taxon>
        <taxon>Lachnospirales</taxon>
        <taxon>Lachnospiraceae</taxon>
        <taxon>Mediterraneibacter</taxon>
    </lineage>
</organism>